<dbReference type="EMBL" id="MU004188">
    <property type="protein sequence ID" value="KAF2495745.1"/>
    <property type="molecule type" value="Genomic_DNA"/>
</dbReference>
<dbReference type="SUPFAM" id="SSF51735">
    <property type="entry name" value="NAD(P)-binding Rossmann-fold domains"/>
    <property type="match status" value="1"/>
</dbReference>
<reference evidence="2" key="1">
    <citation type="journal article" date="2020" name="Stud. Mycol.">
        <title>101 Dothideomycetes genomes: a test case for predicting lifestyles and emergence of pathogens.</title>
        <authorList>
            <person name="Haridas S."/>
            <person name="Albert R."/>
            <person name="Binder M."/>
            <person name="Bloem J."/>
            <person name="Labutti K."/>
            <person name="Salamov A."/>
            <person name="Andreopoulos B."/>
            <person name="Baker S."/>
            <person name="Barry K."/>
            <person name="Bills G."/>
            <person name="Bluhm B."/>
            <person name="Cannon C."/>
            <person name="Castanera R."/>
            <person name="Culley D."/>
            <person name="Daum C."/>
            <person name="Ezra D."/>
            <person name="Gonzalez J."/>
            <person name="Henrissat B."/>
            <person name="Kuo A."/>
            <person name="Liang C."/>
            <person name="Lipzen A."/>
            <person name="Lutzoni F."/>
            <person name="Magnuson J."/>
            <person name="Mondo S."/>
            <person name="Nolan M."/>
            <person name="Ohm R."/>
            <person name="Pangilinan J."/>
            <person name="Park H.-J."/>
            <person name="Ramirez L."/>
            <person name="Alfaro M."/>
            <person name="Sun H."/>
            <person name="Tritt A."/>
            <person name="Yoshinaga Y."/>
            <person name="Zwiers L.-H."/>
            <person name="Turgeon B."/>
            <person name="Goodwin S."/>
            <person name="Spatafora J."/>
            <person name="Crous P."/>
            <person name="Grigoriev I."/>
        </authorList>
    </citation>
    <scope>NUCLEOTIDE SEQUENCE</scope>
    <source>
        <strain evidence="2">CBS 269.34</strain>
    </source>
</reference>
<dbReference type="AlphaFoldDB" id="A0A6A6QTM0"/>
<feature type="domain" description="NAD(P)-binding" evidence="1">
    <location>
        <begin position="7"/>
        <end position="186"/>
    </location>
</feature>
<dbReference type="PANTHER" id="PTHR14097:SF8">
    <property type="entry name" value="NAD(P)-BINDING DOMAIN-CONTAINING PROTEIN"/>
    <property type="match status" value="1"/>
</dbReference>
<sequence length="235" mass="26358">MKVLIVGATGAIGGMILQQAVRRDGITQVIALTRRPLPNTSIQNQKVQNVIIPDFGDLETVPDETWEKIQDAHALVWAMGTYNLNEDVNLKYPLAFQEAFAKRLLASSENREGRSRKFRFILLSGAFVESDQSRWLFFLWDQRRMKGLLATKTLEFAEAHRDVWEALIIRPGGILFGGDAFLNRVTEYVFGTSLAIRGEEVGATVADLVVNGARQPVIENSEMVQKGRKLLQEAQ</sequence>
<dbReference type="Gene3D" id="3.40.50.720">
    <property type="entry name" value="NAD(P)-binding Rossmann-like Domain"/>
    <property type="match status" value="1"/>
</dbReference>
<name>A0A6A6QTM0_9PEZI</name>
<organism evidence="2 3">
    <name type="scientific">Lophium mytilinum</name>
    <dbReference type="NCBI Taxonomy" id="390894"/>
    <lineage>
        <taxon>Eukaryota</taxon>
        <taxon>Fungi</taxon>
        <taxon>Dikarya</taxon>
        <taxon>Ascomycota</taxon>
        <taxon>Pezizomycotina</taxon>
        <taxon>Dothideomycetes</taxon>
        <taxon>Pleosporomycetidae</taxon>
        <taxon>Mytilinidiales</taxon>
        <taxon>Mytilinidiaceae</taxon>
        <taxon>Lophium</taxon>
    </lineage>
</organism>
<evidence type="ECO:0000313" key="2">
    <source>
        <dbReference type="EMBL" id="KAF2495745.1"/>
    </source>
</evidence>
<dbReference type="OrthoDB" id="3535423at2759"/>
<dbReference type="PANTHER" id="PTHR14097">
    <property type="entry name" value="OXIDOREDUCTASE HTATIP2"/>
    <property type="match status" value="1"/>
</dbReference>
<protein>
    <recommendedName>
        <fullName evidence="1">NAD(P)-binding domain-containing protein</fullName>
    </recommendedName>
</protein>
<dbReference type="InterPro" id="IPR016040">
    <property type="entry name" value="NAD(P)-bd_dom"/>
</dbReference>
<keyword evidence="3" id="KW-1185">Reference proteome</keyword>
<dbReference type="InterPro" id="IPR036291">
    <property type="entry name" value="NAD(P)-bd_dom_sf"/>
</dbReference>
<evidence type="ECO:0000259" key="1">
    <source>
        <dbReference type="Pfam" id="PF13460"/>
    </source>
</evidence>
<gene>
    <name evidence="2" type="ORF">BU16DRAFT_526312</name>
</gene>
<accession>A0A6A6QTM0</accession>
<dbReference type="Proteomes" id="UP000799750">
    <property type="component" value="Unassembled WGS sequence"/>
</dbReference>
<proteinExistence type="predicted"/>
<dbReference type="Pfam" id="PF13460">
    <property type="entry name" value="NAD_binding_10"/>
    <property type="match status" value="1"/>
</dbReference>
<evidence type="ECO:0000313" key="3">
    <source>
        <dbReference type="Proteomes" id="UP000799750"/>
    </source>
</evidence>